<accession>A0ABP7MP32</accession>
<sequence length="58" mass="6292">MGSRFPPFFKGVFITDLEGIFIVILWSSVQFFYAEFTIAVAANTGWAIGTEAQAVGTA</sequence>
<keyword evidence="1" id="KW-0472">Membrane</keyword>
<organism evidence="2 3">
    <name type="scientific">Litoribacillus peritrichatus</name>
    <dbReference type="NCBI Taxonomy" id="718191"/>
    <lineage>
        <taxon>Bacteria</taxon>
        <taxon>Pseudomonadati</taxon>
        <taxon>Pseudomonadota</taxon>
        <taxon>Gammaproteobacteria</taxon>
        <taxon>Oceanospirillales</taxon>
        <taxon>Oceanospirillaceae</taxon>
        <taxon>Litoribacillus</taxon>
    </lineage>
</organism>
<evidence type="ECO:0000256" key="1">
    <source>
        <dbReference type="SAM" id="Phobius"/>
    </source>
</evidence>
<keyword evidence="1" id="KW-0812">Transmembrane</keyword>
<name>A0ABP7MP32_9GAMM</name>
<evidence type="ECO:0000313" key="2">
    <source>
        <dbReference type="EMBL" id="GAA3925642.1"/>
    </source>
</evidence>
<reference evidence="3" key="1">
    <citation type="journal article" date="2019" name="Int. J. Syst. Evol. Microbiol.">
        <title>The Global Catalogue of Microorganisms (GCM) 10K type strain sequencing project: providing services to taxonomists for standard genome sequencing and annotation.</title>
        <authorList>
            <consortium name="The Broad Institute Genomics Platform"/>
            <consortium name="The Broad Institute Genome Sequencing Center for Infectious Disease"/>
            <person name="Wu L."/>
            <person name="Ma J."/>
        </authorList>
    </citation>
    <scope>NUCLEOTIDE SEQUENCE [LARGE SCALE GENOMIC DNA]</scope>
    <source>
        <strain evidence="3">JCM 17551</strain>
    </source>
</reference>
<protein>
    <submittedName>
        <fullName evidence="2">Uncharacterized protein</fullName>
    </submittedName>
</protein>
<proteinExistence type="predicted"/>
<keyword evidence="3" id="KW-1185">Reference proteome</keyword>
<comment type="caution">
    <text evidence="2">The sequence shown here is derived from an EMBL/GenBank/DDBJ whole genome shotgun (WGS) entry which is preliminary data.</text>
</comment>
<evidence type="ECO:0000313" key="3">
    <source>
        <dbReference type="Proteomes" id="UP001501565"/>
    </source>
</evidence>
<gene>
    <name evidence="2" type="ORF">GCM10022277_22150</name>
</gene>
<dbReference type="EMBL" id="BAABBN010000007">
    <property type="protein sequence ID" value="GAA3925642.1"/>
    <property type="molecule type" value="Genomic_DNA"/>
</dbReference>
<feature type="transmembrane region" description="Helical" evidence="1">
    <location>
        <begin position="12"/>
        <end position="33"/>
    </location>
</feature>
<keyword evidence="1" id="KW-1133">Transmembrane helix</keyword>
<dbReference type="Proteomes" id="UP001501565">
    <property type="component" value="Unassembled WGS sequence"/>
</dbReference>